<reference evidence="1" key="1">
    <citation type="submission" date="2019-08" db="EMBL/GenBank/DDBJ databases">
        <authorList>
            <person name="Kucharzyk K."/>
            <person name="Murdoch R.W."/>
            <person name="Higgins S."/>
            <person name="Loffler F."/>
        </authorList>
    </citation>
    <scope>NUCLEOTIDE SEQUENCE</scope>
</reference>
<accession>A0A645F106</accession>
<gene>
    <name evidence="1" type="ORF">SDC9_155236</name>
</gene>
<sequence>MGNRSFQIGRLFFETEAPVENLVAETSKALKELAPLYFALKK</sequence>
<proteinExistence type="predicted"/>
<organism evidence="1">
    <name type="scientific">bioreactor metagenome</name>
    <dbReference type="NCBI Taxonomy" id="1076179"/>
    <lineage>
        <taxon>unclassified sequences</taxon>
        <taxon>metagenomes</taxon>
        <taxon>ecological metagenomes</taxon>
    </lineage>
</organism>
<protein>
    <submittedName>
        <fullName evidence="1">Uncharacterized protein</fullName>
    </submittedName>
</protein>
<name>A0A645F106_9ZZZZ</name>
<evidence type="ECO:0000313" key="1">
    <source>
        <dbReference type="EMBL" id="MPN07961.1"/>
    </source>
</evidence>
<comment type="caution">
    <text evidence="1">The sequence shown here is derived from an EMBL/GenBank/DDBJ whole genome shotgun (WGS) entry which is preliminary data.</text>
</comment>
<dbReference type="EMBL" id="VSSQ01053971">
    <property type="protein sequence ID" value="MPN07961.1"/>
    <property type="molecule type" value="Genomic_DNA"/>
</dbReference>
<dbReference type="AlphaFoldDB" id="A0A645F106"/>